<evidence type="ECO:0000256" key="3">
    <source>
        <dbReference type="ARBA" id="ARBA00011970"/>
    </source>
</evidence>
<accession>A0ABU5RUV5</accession>
<dbReference type="InterPro" id="IPR019734">
    <property type="entry name" value="TPR_rpt"/>
</dbReference>
<dbReference type="InterPro" id="IPR029489">
    <property type="entry name" value="OGT/SEC/SPY_C"/>
</dbReference>
<dbReference type="PROSITE" id="PS50005">
    <property type="entry name" value="TPR"/>
    <property type="match status" value="3"/>
</dbReference>
<dbReference type="Gene3D" id="1.25.40.10">
    <property type="entry name" value="Tetratricopeptide repeat domain"/>
    <property type="match status" value="1"/>
</dbReference>
<dbReference type="Pfam" id="PF13844">
    <property type="entry name" value="Glyco_transf_41"/>
    <property type="match status" value="1"/>
</dbReference>
<dbReference type="InterPro" id="IPR037919">
    <property type="entry name" value="OGT"/>
</dbReference>
<feature type="domain" description="O-GlcNAc transferase C-terminal" evidence="9">
    <location>
        <begin position="326"/>
        <end position="490"/>
    </location>
</feature>
<dbReference type="EMBL" id="JAYGHX010000005">
    <property type="protein sequence ID" value="MEA5391460.1"/>
    <property type="molecule type" value="Genomic_DNA"/>
</dbReference>
<name>A0ABU5RUV5_9CYAN</name>
<feature type="repeat" description="TPR" evidence="8">
    <location>
        <begin position="41"/>
        <end position="74"/>
    </location>
</feature>
<evidence type="ECO:0000256" key="2">
    <source>
        <dbReference type="ARBA" id="ARBA00005386"/>
    </source>
</evidence>
<dbReference type="Gene3D" id="3.40.50.11380">
    <property type="match status" value="1"/>
</dbReference>
<evidence type="ECO:0000256" key="1">
    <source>
        <dbReference type="ARBA" id="ARBA00004922"/>
    </source>
</evidence>
<evidence type="ECO:0000313" key="10">
    <source>
        <dbReference type="EMBL" id="MEA5391460.1"/>
    </source>
</evidence>
<evidence type="ECO:0000256" key="5">
    <source>
        <dbReference type="ARBA" id="ARBA00022679"/>
    </source>
</evidence>
<keyword evidence="6" id="KW-0677">Repeat</keyword>
<dbReference type="SMART" id="SM00028">
    <property type="entry name" value="TPR"/>
    <property type="match status" value="5"/>
</dbReference>
<feature type="repeat" description="TPR" evidence="8">
    <location>
        <begin position="177"/>
        <end position="210"/>
    </location>
</feature>
<dbReference type="Proteomes" id="UP001304461">
    <property type="component" value="Unassembled WGS sequence"/>
</dbReference>
<reference evidence="10 11" key="1">
    <citation type="submission" date="2023-12" db="EMBL/GenBank/DDBJ databases">
        <title>Baltic Sea Cyanobacteria.</title>
        <authorList>
            <person name="Delbaje E."/>
            <person name="Fewer D.P."/>
            <person name="Shishido T.K."/>
        </authorList>
    </citation>
    <scope>NUCLEOTIDE SEQUENCE [LARGE SCALE GENOMIC DNA]</scope>
    <source>
        <strain evidence="10 11">UHCC 0139</strain>
    </source>
</reference>
<proteinExistence type="inferred from homology"/>
<dbReference type="RefSeq" id="WP_323305494.1">
    <property type="nucleotide sequence ID" value="NZ_JAYGHX010000005.1"/>
</dbReference>
<dbReference type="EC" id="2.4.1.255" evidence="3"/>
<dbReference type="PANTHER" id="PTHR44366:SF1">
    <property type="entry name" value="UDP-N-ACETYLGLUCOSAMINE--PEPTIDE N-ACETYLGLUCOSAMINYLTRANSFERASE 110 KDA SUBUNIT"/>
    <property type="match status" value="1"/>
</dbReference>
<keyword evidence="4" id="KW-0328">Glycosyltransferase</keyword>
<dbReference type="Gene3D" id="3.40.50.2000">
    <property type="entry name" value="Glycogen Phosphorylase B"/>
    <property type="match status" value="1"/>
</dbReference>
<dbReference type="Pfam" id="PF14559">
    <property type="entry name" value="TPR_19"/>
    <property type="match status" value="1"/>
</dbReference>
<dbReference type="Pfam" id="PF13181">
    <property type="entry name" value="TPR_8"/>
    <property type="match status" value="1"/>
</dbReference>
<comment type="caution">
    <text evidence="10">The sequence shown here is derived from an EMBL/GenBank/DDBJ whole genome shotgun (WGS) entry which is preliminary data.</text>
</comment>
<evidence type="ECO:0000256" key="4">
    <source>
        <dbReference type="ARBA" id="ARBA00022676"/>
    </source>
</evidence>
<dbReference type="PANTHER" id="PTHR44366">
    <property type="entry name" value="UDP-N-ACETYLGLUCOSAMINE--PEPTIDE N-ACETYLGLUCOSAMINYLTRANSFERASE 110 KDA SUBUNIT"/>
    <property type="match status" value="1"/>
</dbReference>
<evidence type="ECO:0000256" key="8">
    <source>
        <dbReference type="PROSITE-ProRule" id="PRU00339"/>
    </source>
</evidence>
<keyword evidence="7 8" id="KW-0802">TPR repeat</keyword>
<evidence type="ECO:0000313" key="11">
    <source>
        <dbReference type="Proteomes" id="UP001304461"/>
    </source>
</evidence>
<feature type="repeat" description="TPR" evidence="8">
    <location>
        <begin position="109"/>
        <end position="142"/>
    </location>
</feature>
<evidence type="ECO:0000259" key="9">
    <source>
        <dbReference type="Pfam" id="PF13844"/>
    </source>
</evidence>
<keyword evidence="5" id="KW-0808">Transferase</keyword>
<dbReference type="InterPro" id="IPR011990">
    <property type="entry name" value="TPR-like_helical_dom_sf"/>
</dbReference>
<organism evidence="10 11">
    <name type="scientific">Cyanobium gracile UHCC 0139</name>
    <dbReference type="NCBI Taxonomy" id="3110308"/>
    <lineage>
        <taxon>Bacteria</taxon>
        <taxon>Bacillati</taxon>
        <taxon>Cyanobacteriota</taxon>
        <taxon>Cyanophyceae</taxon>
        <taxon>Synechococcales</taxon>
        <taxon>Prochlorococcaceae</taxon>
        <taxon>Cyanobium</taxon>
    </lineage>
</organism>
<evidence type="ECO:0000256" key="7">
    <source>
        <dbReference type="ARBA" id="ARBA00022803"/>
    </source>
</evidence>
<gene>
    <name evidence="10" type="ORF">VB738_09330</name>
</gene>
<comment type="similarity">
    <text evidence="2">Belongs to the glycosyltransferase 41 family. O-GlcNAc transferase subfamily.</text>
</comment>
<comment type="pathway">
    <text evidence="1">Protein modification; protein glycosylation.</text>
</comment>
<dbReference type="SUPFAM" id="SSF48452">
    <property type="entry name" value="TPR-like"/>
    <property type="match status" value="1"/>
</dbReference>
<protein>
    <recommendedName>
        <fullName evidence="3">protein O-GlcNAc transferase</fullName>
        <ecNumber evidence="3">2.4.1.255</ecNumber>
    </recommendedName>
</protein>
<sequence length="710" mass="80976">MSTQRLPEDTYLEAHRLIGSKHYKEAVPYLVKLLHEDKYHLRALSNIGGCLLQMGHIRSGLKFVERALNRDPSYIPAVINQAEALRAMNDVETAASIYEDLSLNYPSDGLINIGLAKAYMLMKKDRQALETLEKHLSLNPTNVEAILLKGEIQSNLDDHLSAIRTFGDALACDPKCCKALTNLGVVMVRINQLENAITYFTKALELEPDSQINLHRKAQILFNLSRVSEARSYYAEAHKSDQKSAALFLNRFLLIPGIPTSTEEIETCRETFVRGLELAEKEDGLVLDLDQDSLPHTFSLAYHNKNDRFLLERYINLMRRLAAPLLEKLRQERDPYSTKGRFAESDKVKIGFLSQYFSKHSNTLAFEGLIQYLDRSLFEVYLIHTYNSKRDDWRDRLDRISDHSIVLTKDLAGINNTLCSLELDILFFTDIGMNSYDFLFPLLAAAPIQLTGWGIPHTSGISEIDYYISCDKLEPPDADDLYTEKLVKLPGGIPCCFISETLDYTYLPREYFILPPSVTLIGCLQSFHKLHPDFDNILEEIAIKNPDVGFVFVEDASAARTKMFLERLSKNAPTAYERYITLALMNRAEYHALCACMDILLDPIYYGSGITFFEASFVGTPIVTLEGGYLRSRVVACGYREMEIADKPIASTKEEYVHIVTSLVQDRDRRMNIRESILKNNYRVFNRVDYVRSFEKFCLSAVERNQAISH</sequence>
<keyword evidence="11" id="KW-1185">Reference proteome</keyword>
<dbReference type="SUPFAM" id="SSF53756">
    <property type="entry name" value="UDP-Glycosyltransferase/glycogen phosphorylase"/>
    <property type="match status" value="1"/>
</dbReference>
<evidence type="ECO:0000256" key="6">
    <source>
        <dbReference type="ARBA" id="ARBA00022737"/>
    </source>
</evidence>
<dbReference type="PROSITE" id="PS50293">
    <property type="entry name" value="TPR_REGION"/>
    <property type="match status" value="1"/>
</dbReference>
<dbReference type="Pfam" id="PF13174">
    <property type="entry name" value="TPR_6"/>
    <property type="match status" value="1"/>
</dbReference>